<proteinExistence type="predicted"/>
<keyword evidence="3" id="KW-0804">Transcription</keyword>
<dbReference type="InterPro" id="IPR036388">
    <property type="entry name" value="WH-like_DNA-bd_sf"/>
</dbReference>
<evidence type="ECO:0000256" key="3">
    <source>
        <dbReference type="ARBA" id="ARBA00023163"/>
    </source>
</evidence>
<evidence type="ECO:0000259" key="4">
    <source>
        <dbReference type="PROSITE" id="PS50995"/>
    </source>
</evidence>
<keyword evidence="2" id="KW-0238">DNA-binding</keyword>
<dbReference type="Gene3D" id="1.10.10.10">
    <property type="entry name" value="Winged helix-like DNA-binding domain superfamily/Winged helix DNA-binding domain"/>
    <property type="match status" value="1"/>
</dbReference>
<dbReference type="InterPro" id="IPR023187">
    <property type="entry name" value="Tscrpt_reg_MarR-type_CS"/>
</dbReference>
<reference evidence="5" key="1">
    <citation type="submission" date="2020-09" db="EMBL/GenBank/DDBJ databases">
        <title>A novel bacterium of genus Paenibacillus, isolated from South China Sea.</title>
        <authorList>
            <person name="Huang H."/>
            <person name="Mo K."/>
            <person name="Hu Y."/>
        </authorList>
    </citation>
    <scope>NUCLEOTIDE SEQUENCE</scope>
    <source>
        <strain evidence="5">IB182496</strain>
    </source>
</reference>
<dbReference type="PANTHER" id="PTHR33164">
    <property type="entry name" value="TRANSCRIPTIONAL REGULATOR, MARR FAMILY"/>
    <property type="match status" value="1"/>
</dbReference>
<dbReference type="InterPro" id="IPR036390">
    <property type="entry name" value="WH_DNA-bd_sf"/>
</dbReference>
<dbReference type="PRINTS" id="PR00598">
    <property type="entry name" value="HTHMARR"/>
</dbReference>
<dbReference type="PROSITE" id="PS01117">
    <property type="entry name" value="HTH_MARR_1"/>
    <property type="match status" value="1"/>
</dbReference>
<evidence type="ECO:0000313" key="6">
    <source>
        <dbReference type="Proteomes" id="UP000621560"/>
    </source>
</evidence>
<evidence type="ECO:0000313" key="5">
    <source>
        <dbReference type="EMBL" id="MBD2844832.1"/>
    </source>
</evidence>
<dbReference type="PANTHER" id="PTHR33164:SF56">
    <property type="entry name" value="HTH-TYPE TRANSCRIPTIONAL REGULATOR MHQR"/>
    <property type="match status" value="1"/>
</dbReference>
<dbReference type="GO" id="GO:0006950">
    <property type="term" value="P:response to stress"/>
    <property type="evidence" value="ECO:0007669"/>
    <property type="project" value="TreeGrafter"/>
</dbReference>
<dbReference type="GO" id="GO:0003677">
    <property type="term" value="F:DNA binding"/>
    <property type="evidence" value="ECO:0007669"/>
    <property type="project" value="UniProtKB-KW"/>
</dbReference>
<feature type="domain" description="HTH marR-type" evidence="4">
    <location>
        <begin position="22"/>
        <end position="157"/>
    </location>
</feature>
<dbReference type="EMBL" id="JACXIZ010000012">
    <property type="protein sequence ID" value="MBD2844832.1"/>
    <property type="molecule type" value="Genomic_DNA"/>
</dbReference>
<dbReference type="InterPro" id="IPR039422">
    <property type="entry name" value="MarR/SlyA-like"/>
</dbReference>
<comment type="caution">
    <text evidence="5">The sequence shown here is derived from an EMBL/GenBank/DDBJ whole genome shotgun (WGS) entry which is preliminary data.</text>
</comment>
<dbReference type="AlphaFoldDB" id="A0A927GRM4"/>
<dbReference type="PROSITE" id="PS50995">
    <property type="entry name" value="HTH_MARR_2"/>
    <property type="match status" value="1"/>
</dbReference>
<evidence type="ECO:0000256" key="1">
    <source>
        <dbReference type="ARBA" id="ARBA00023015"/>
    </source>
</evidence>
<gene>
    <name evidence="5" type="ORF">IDH44_06480</name>
</gene>
<dbReference type="Proteomes" id="UP000621560">
    <property type="component" value="Unassembled WGS sequence"/>
</dbReference>
<dbReference type="Pfam" id="PF01047">
    <property type="entry name" value="MarR"/>
    <property type="match status" value="1"/>
</dbReference>
<sequence>MGKESGTTGPVADTIAAAPTEQDAALKLLVVLSKAYKTVMDKAVKDMKQRGLSPSEFTILELLYNKGRVPLQQIGQKILVTSGSVTYNIDKLEGKSLIRRVPSPDDRRVVFAELTDQGLALLRRIFPEHAAAVQAIMAGLGYEEQLQATKLLKQLGKTAEQP</sequence>
<accession>A0A927GRM4</accession>
<dbReference type="InterPro" id="IPR000835">
    <property type="entry name" value="HTH_MarR-typ"/>
</dbReference>
<keyword evidence="1" id="KW-0805">Transcription regulation</keyword>
<dbReference type="SUPFAM" id="SSF46785">
    <property type="entry name" value="Winged helix' DNA-binding domain"/>
    <property type="match status" value="1"/>
</dbReference>
<evidence type="ECO:0000256" key="2">
    <source>
        <dbReference type="ARBA" id="ARBA00023125"/>
    </source>
</evidence>
<organism evidence="5 6">
    <name type="scientific">Paenibacillus sabuli</name>
    <dbReference type="NCBI Taxonomy" id="2772509"/>
    <lineage>
        <taxon>Bacteria</taxon>
        <taxon>Bacillati</taxon>
        <taxon>Bacillota</taxon>
        <taxon>Bacilli</taxon>
        <taxon>Bacillales</taxon>
        <taxon>Paenibacillaceae</taxon>
        <taxon>Paenibacillus</taxon>
    </lineage>
</organism>
<keyword evidence="6" id="KW-1185">Reference proteome</keyword>
<dbReference type="RefSeq" id="WP_190915862.1">
    <property type="nucleotide sequence ID" value="NZ_JACXIZ010000012.1"/>
</dbReference>
<protein>
    <submittedName>
        <fullName evidence="5">MarR family transcriptional regulator</fullName>
    </submittedName>
</protein>
<name>A0A927GRM4_9BACL</name>
<dbReference type="SMART" id="SM00347">
    <property type="entry name" value="HTH_MARR"/>
    <property type="match status" value="1"/>
</dbReference>
<dbReference type="GO" id="GO:0003700">
    <property type="term" value="F:DNA-binding transcription factor activity"/>
    <property type="evidence" value="ECO:0007669"/>
    <property type="project" value="InterPro"/>
</dbReference>